<keyword evidence="2" id="KW-1185">Reference proteome</keyword>
<evidence type="ECO:0000313" key="2">
    <source>
        <dbReference type="Proteomes" id="UP001230035"/>
    </source>
</evidence>
<evidence type="ECO:0008006" key="3">
    <source>
        <dbReference type="Google" id="ProtNLM"/>
    </source>
</evidence>
<accession>A0ABT6XQ21</accession>
<organism evidence="1 2">
    <name type="scientific">Flavobacterium sedimenticola</name>
    <dbReference type="NCBI Taxonomy" id="3043286"/>
    <lineage>
        <taxon>Bacteria</taxon>
        <taxon>Pseudomonadati</taxon>
        <taxon>Bacteroidota</taxon>
        <taxon>Flavobacteriia</taxon>
        <taxon>Flavobacteriales</taxon>
        <taxon>Flavobacteriaceae</taxon>
        <taxon>Flavobacterium</taxon>
    </lineage>
</organism>
<proteinExistence type="predicted"/>
<protein>
    <recommendedName>
        <fullName evidence="3">HpaII family restriction endonuclease</fullName>
    </recommendedName>
</protein>
<reference evidence="1 2" key="1">
    <citation type="submission" date="2023-05" db="EMBL/GenBank/DDBJ databases">
        <title>Flavobacterium sedimenti sp. nov., isolated from the sediment.</title>
        <authorList>
            <person name="Wu N."/>
        </authorList>
    </citation>
    <scope>NUCLEOTIDE SEQUENCE [LARGE SCALE GENOMIC DNA]</scope>
    <source>
        <strain evidence="1 2">YZ-48</strain>
    </source>
</reference>
<dbReference type="EMBL" id="JASGBP010000002">
    <property type="protein sequence ID" value="MDI9256759.1"/>
    <property type="molecule type" value="Genomic_DNA"/>
</dbReference>
<comment type="caution">
    <text evidence="1">The sequence shown here is derived from an EMBL/GenBank/DDBJ whole genome shotgun (WGS) entry which is preliminary data.</text>
</comment>
<name>A0ABT6XQ21_9FLAO</name>
<gene>
    <name evidence="1" type="ORF">QHT84_04960</name>
</gene>
<dbReference type="RefSeq" id="WP_283238446.1">
    <property type="nucleotide sequence ID" value="NZ_JASGBP010000002.1"/>
</dbReference>
<evidence type="ECO:0000313" key="1">
    <source>
        <dbReference type="EMBL" id="MDI9256759.1"/>
    </source>
</evidence>
<sequence length="131" mass="15291">MSYSNGWQGEYSFAIKNNREYYIENQGRILKGKLSEKEFRELFNQIFKIKNANLKSNKNCCDGDSFSLIINIDSDITKIVQQMKVDDRIIQLSKIVKKKFYHVSNKASDSLYNFKTKSDVIDQPKLISIPH</sequence>
<dbReference type="Proteomes" id="UP001230035">
    <property type="component" value="Unassembled WGS sequence"/>
</dbReference>